<dbReference type="VEuPathDB" id="FungiDB:SOCG_02336"/>
<dbReference type="PROSITE" id="PS00905">
    <property type="entry name" value="GTP1_OBG"/>
    <property type="match status" value="1"/>
</dbReference>
<organism evidence="6 7">
    <name type="scientific">Schizosaccharomyces octosporus (strain yFS286)</name>
    <name type="common">Fission yeast</name>
    <name type="synonym">Octosporomyces octosporus</name>
    <dbReference type="NCBI Taxonomy" id="483514"/>
    <lineage>
        <taxon>Eukaryota</taxon>
        <taxon>Fungi</taxon>
        <taxon>Dikarya</taxon>
        <taxon>Ascomycota</taxon>
        <taxon>Taphrinomycotina</taxon>
        <taxon>Schizosaccharomycetes</taxon>
        <taxon>Schizosaccharomycetales</taxon>
        <taxon>Schizosaccharomycetaceae</taxon>
        <taxon>Schizosaccharomyces</taxon>
    </lineage>
</organism>
<dbReference type="InterPro" id="IPR012675">
    <property type="entry name" value="Beta-grasp_dom_sf"/>
</dbReference>
<dbReference type="GeneID" id="25031313"/>
<name>S9R9L1_SCHOY</name>
<dbReference type="GO" id="GO:1903833">
    <property type="term" value="P:positive regulation of cellular response to amino acid starvation"/>
    <property type="evidence" value="ECO:0007669"/>
    <property type="project" value="UniProtKB-ARBA"/>
</dbReference>
<dbReference type="PRINTS" id="PR00326">
    <property type="entry name" value="GTP1OBG"/>
</dbReference>
<dbReference type="FunFam" id="3.10.20.30:FF:000003">
    <property type="entry name" value="Developmentally-regulated GTP-binding protein 1"/>
    <property type="match status" value="1"/>
</dbReference>
<evidence type="ECO:0000313" key="6">
    <source>
        <dbReference type="EMBL" id="EPX74855.1"/>
    </source>
</evidence>
<dbReference type="eggNOG" id="KOG1487">
    <property type="taxonomic scope" value="Eukaryota"/>
</dbReference>
<dbReference type="Pfam" id="PF02824">
    <property type="entry name" value="TGS"/>
    <property type="match status" value="1"/>
</dbReference>
<evidence type="ECO:0000256" key="2">
    <source>
        <dbReference type="ARBA" id="ARBA00023134"/>
    </source>
</evidence>
<feature type="domain" description="TGS" evidence="5">
    <location>
        <begin position="290"/>
        <end position="366"/>
    </location>
</feature>
<dbReference type="InterPro" id="IPR031167">
    <property type="entry name" value="G_OBG"/>
</dbReference>
<dbReference type="Gene3D" id="3.10.20.30">
    <property type="match status" value="1"/>
</dbReference>
<dbReference type="Proteomes" id="UP000016088">
    <property type="component" value="Unassembled WGS sequence"/>
</dbReference>
<proteinExistence type="predicted"/>
<dbReference type="OMA" id="SAKHPGQ"/>
<dbReference type="InterPro" id="IPR045001">
    <property type="entry name" value="DRG"/>
</dbReference>
<dbReference type="OrthoDB" id="603at2759"/>
<dbReference type="HOGENOM" id="CLU_044997_0_0_1"/>
<dbReference type="PANTHER" id="PTHR43127">
    <property type="entry name" value="DEVELOPMENTALLY-REGULATED GTP-BINDING PROTEIN 2"/>
    <property type="match status" value="1"/>
</dbReference>
<dbReference type="InterPro" id="IPR006074">
    <property type="entry name" value="GTP1-OBG_CS"/>
</dbReference>
<feature type="coiled-coil region" evidence="3">
    <location>
        <begin position="1"/>
        <end position="28"/>
    </location>
</feature>
<dbReference type="CDD" id="cd17230">
    <property type="entry name" value="TGS_DRG1"/>
    <property type="match status" value="1"/>
</dbReference>
<evidence type="ECO:0000256" key="1">
    <source>
        <dbReference type="ARBA" id="ARBA00022741"/>
    </source>
</evidence>
<dbReference type="CDD" id="cd01896">
    <property type="entry name" value="DRG"/>
    <property type="match status" value="1"/>
</dbReference>
<feature type="domain" description="OBG-type G" evidence="4">
    <location>
        <begin position="65"/>
        <end position="290"/>
    </location>
</feature>
<sequence>MSTTAQRIKDIEDEMSRTQKNKATAKHLGLLKAKLAKLKRELITPTGSGGGGGGVGFDVSRTGIGTVGFIGFPSVGKSTLMNQLTGTRSEAAAYEFTTLTTVPGVMQYNGAKIQILDLPGIIEGAKDGRGRGKQVITVARTCNLIFIVLDVLKPMSHKRIIEEELEGFGIRLNKDPPNIVFKKKERGGVNITNTVPLNHIDMDEIRAVCSEYRVNSADIAFRCDATIDDLIDVLEGNRVYIPALYVLNKIDEISLEELDLIDRIPNAVPICGHKGWNIDELKSTMWEYLNLVRIYTRPRGLDPDYSEPVILRSGHSSVEDFCNNIHSSIKSQFKHAYVWGKSVPYPGMRVGLSHILLDEDVVTIVKK</sequence>
<keyword evidence="1" id="KW-0547">Nucleotide-binding</keyword>
<dbReference type="InterPro" id="IPR031662">
    <property type="entry name" value="GTP-binding_2"/>
</dbReference>
<accession>S9R9L1</accession>
<gene>
    <name evidence="6" type="ORF">SOCG_02336</name>
</gene>
<keyword evidence="3" id="KW-0175">Coiled coil</keyword>
<dbReference type="InterPro" id="IPR012676">
    <property type="entry name" value="TGS-like"/>
</dbReference>
<dbReference type="InterPro" id="IPR004095">
    <property type="entry name" value="TGS"/>
</dbReference>
<evidence type="ECO:0000256" key="3">
    <source>
        <dbReference type="SAM" id="Coils"/>
    </source>
</evidence>
<dbReference type="Gene3D" id="6.10.140.1070">
    <property type="match status" value="2"/>
</dbReference>
<dbReference type="AlphaFoldDB" id="S9R9L1"/>
<dbReference type="GO" id="GO:0003924">
    <property type="term" value="F:GTPase activity"/>
    <property type="evidence" value="ECO:0007669"/>
    <property type="project" value="InterPro"/>
</dbReference>
<keyword evidence="2" id="KW-0342">GTP-binding</keyword>
<dbReference type="FunFam" id="3.40.50.300:FF:000740">
    <property type="entry name" value="Putative GTP-binding protein 1"/>
    <property type="match status" value="1"/>
</dbReference>
<evidence type="ECO:0000259" key="4">
    <source>
        <dbReference type="PROSITE" id="PS51710"/>
    </source>
</evidence>
<dbReference type="EMBL" id="KE503206">
    <property type="protein sequence ID" value="EPX74855.1"/>
    <property type="molecule type" value="Genomic_DNA"/>
</dbReference>
<dbReference type="Pfam" id="PF01926">
    <property type="entry name" value="MMR_HSR1"/>
    <property type="match status" value="1"/>
</dbReference>
<dbReference type="SUPFAM" id="SSF52540">
    <property type="entry name" value="P-loop containing nucleoside triphosphate hydrolases"/>
    <property type="match status" value="1"/>
</dbReference>
<dbReference type="RefSeq" id="XP_013016283.1">
    <property type="nucleotide sequence ID" value="XM_013160829.1"/>
</dbReference>
<dbReference type="GO" id="GO:0005525">
    <property type="term" value="F:GTP binding"/>
    <property type="evidence" value="ECO:0007669"/>
    <property type="project" value="UniProtKB-KW"/>
</dbReference>
<dbReference type="NCBIfam" id="TIGR00231">
    <property type="entry name" value="small_GTP"/>
    <property type="match status" value="1"/>
</dbReference>
<dbReference type="SUPFAM" id="SSF81271">
    <property type="entry name" value="TGS-like"/>
    <property type="match status" value="1"/>
</dbReference>
<dbReference type="InterPro" id="IPR027417">
    <property type="entry name" value="P-loop_NTPase"/>
</dbReference>
<dbReference type="PROSITE" id="PS51710">
    <property type="entry name" value="G_OBG"/>
    <property type="match status" value="1"/>
</dbReference>
<reference evidence="6 7" key="1">
    <citation type="journal article" date="2011" name="Science">
        <title>Comparative functional genomics of the fission yeasts.</title>
        <authorList>
            <person name="Rhind N."/>
            <person name="Chen Z."/>
            <person name="Yassour M."/>
            <person name="Thompson D.A."/>
            <person name="Haas B.J."/>
            <person name="Habib N."/>
            <person name="Wapinski I."/>
            <person name="Roy S."/>
            <person name="Lin M.F."/>
            <person name="Heiman D.I."/>
            <person name="Young S.K."/>
            <person name="Furuya K."/>
            <person name="Guo Y."/>
            <person name="Pidoux A."/>
            <person name="Chen H.M."/>
            <person name="Robbertse B."/>
            <person name="Goldberg J.M."/>
            <person name="Aoki K."/>
            <person name="Bayne E.H."/>
            <person name="Berlin A.M."/>
            <person name="Desjardins C.A."/>
            <person name="Dobbs E."/>
            <person name="Dukaj L."/>
            <person name="Fan L."/>
            <person name="FitzGerald M.G."/>
            <person name="French C."/>
            <person name="Gujja S."/>
            <person name="Hansen K."/>
            <person name="Keifenheim D."/>
            <person name="Levin J.Z."/>
            <person name="Mosher R.A."/>
            <person name="Mueller C.A."/>
            <person name="Pfiffner J."/>
            <person name="Priest M."/>
            <person name="Russ C."/>
            <person name="Smialowska A."/>
            <person name="Swoboda P."/>
            <person name="Sykes S.M."/>
            <person name="Vaughn M."/>
            <person name="Vengrova S."/>
            <person name="Yoder R."/>
            <person name="Zeng Q."/>
            <person name="Allshire R."/>
            <person name="Baulcombe D."/>
            <person name="Birren B.W."/>
            <person name="Brown W."/>
            <person name="Ekwall K."/>
            <person name="Kellis M."/>
            <person name="Leatherwood J."/>
            <person name="Levin H."/>
            <person name="Margalit H."/>
            <person name="Martienssen R."/>
            <person name="Nieduszynski C.A."/>
            <person name="Spatafora J.W."/>
            <person name="Friedman N."/>
            <person name="Dalgaard J.Z."/>
            <person name="Baumann P."/>
            <person name="Niki H."/>
            <person name="Regev A."/>
            <person name="Nusbaum C."/>
        </authorList>
    </citation>
    <scope>NUCLEOTIDE SEQUENCE [LARGE SCALE GENOMIC DNA]</scope>
    <source>
        <strain evidence="7">yFS286</strain>
    </source>
</reference>
<dbReference type="Pfam" id="PF16897">
    <property type="entry name" value="MMR_HSR1_Xtn"/>
    <property type="match status" value="1"/>
</dbReference>
<keyword evidence="7" id="KW-1185">Reference proteome</keyword>
<evidence type="ECO:0000313" key="7">
    <source>
        <dbReference type="Proteomes" id="UP000016088"/>
    </source>
</evidence>
<dbReference type="InterPro" id="IPR005225">
    <property type="entry name" value="Small_GTP-bd"/>
</dbReference>
<dbReference type="PROSITE" id="PS51880">
    <property type="entry name" value="TGS"/>
    <property type="match status" value="1"/>
</dbReference>
<dbReference type="InterPro" id="IPR006073">
    <property type="entry name" value="GTP-bd"/>
</dbReference>
<protein>
    <submittedName>
        <fullName evidence="6">GTPase Rbg1</fullName>
    </submittedName>
</protein>
<evidence type="ECO:0000259" key="5">
    <source>
        <dbReference type="PROSITE" id="PS51880"/>
    </source>
</evidence>